<comment type="subunit">
    <text evidence="1">Monomer.</text>
</comment>
<dbReference type="AlphaFoldDB" id="A0AAV6VD25"/>
<evidence type="ECO:0000256" key="2">
    <source>
        <dbReference type="ARBA" id="ARBA00022670"/>
    </source>
</evidence>
<dbReference type="GO" id="GO:0004222">
    <property type="term" value="F:metalloendopeptidase activity"/>
    <property type="evidence" value="ECO:0007669"/>
    <property type="project" value="UniProtKB-UniRule"/>
</dbReference>
<protein>
    <recommendedName>
        <fullName evidence="9">Metalloendopeptidase</fullName>
        <ecNumber evidence="9">3.4.24.-</ecNumber>
    </recommendedName>
</protein>
<dbReference type="PROSITE" id="PS51864">
    <property type="entry name" value="ASTACIN"/>
    <property type="match status" value="1"/>
</dbReference>
<evidence type="ECO:0000256" key="5">
    <source>
        <dbReference type="ARBA" id="ARBA00022833"/>
    </source>
</evidence>
<dbReference type="SUPFAM" id="SSF55486">
    <property type="entry name" value="Metalloproteases ('zincins'), catalytic domain"/>
    <property type="match status" value="1"/>
</dbReference>
<evidence type="ECO:0000256" key="3">
    <source>
        <dbReference type="ARBA" id="ARBA00022723"/>
    </source>
</evidence>
<keyword evidence="6 8" id="KW-0482">Metalloprotease</keyword>
<dbReference type="InterPro" id="IPR006026">
    <property type="entry name" value="Peptidase_Metallo"/>
</dbReference>
<dbReference type="InterPro" id="IPR001506">
    <property type="entry name" value="Peptidase_M12A"/>
</dbReference>
<dbReference type="SMART" id="SM00235">
    <property type="entry name" value="ZnMc"/>
    <property type="match status" value="1"/>
</dbReference>
<dbReference type="Pfam" id="PF01400">
    <property type="entry name" value="Astacin"/>
    <property type="match status" value="1"/>
</dbReference>
<evidence type="ECO:0000259" key="10">
    <source>
        <dbReference type="PROSITE" id="PS51864"/>
    </source>
</evidence>
<proteinExistence type="predicted"/>
<dbReference type="EC" id="3.4.24.-" evidence="9"/>
<dbReference type="PANTHER" id="PTHR10127">
    <property type="entry name" value="DISCOIDIN, CUB, EGF, LAMININ , AND ZINC METALLOPROTEASE DOMAIN CONTAINING"/>
    <property type="match status" value="1"/>
</dbReference>
<evidence type="ECO:0000256" key="9">
    <source>
        <dbReference type="RuleBase" id="RU361183"/>
    </source>
</evidence>
<evidence type="ECO:0000256" key="7">
    <source>
        <dbReference type="ARBA" id="ARBA00025529"/>
    </source>
</evidence>
<feature type="binding site" evidence="8">
    <location>
        <position position="143"/>
    </location>
    <ligand>
        <name>Zn(2+)</name>
        <dbReference type="ChEBI" id="CHEBI:29105"/>
        <note>catalytic</note>
    </ligand>
</feature>
<evidence type="ECO:0000256" key="6">
    <source>
        <dbReference type="ARBA" id="ARBA00023049"/>
    </source>
</evidence>
<keyword evidence="3 8" id="KW-0479">Metal-binding</keyword>
<keyword evidence="12" id="KW-1185">Reference proteome</keyword>
<dbReference type="GO" id="GO:0006508">
    <property type="term" value="P:proteolysis"/>
    <property type="evidence" value="ECO:0007669"/>
    <property type="project" value="UniProtKB-KW"/>
</dbReference>
<keyword evidence="9" id="KW-0732">Signal</keyword>
<evidence type="ECO:0000313" key="11">
    <source>
        <dbReference type="EMBL" id="KAG8194530.1"/>
    </source>
</evidence>
<dbReference type="Gene3D" id="3.40.390.10">
    <property type="entry name" value="Collagenase (Catalytic Domain)"/>
    <property type="match status" value="1"/>
</dbReference>
<dbReference type="GO" id="GO:0008270">
    <property type="term" value="F:zinc ion binding"/>
    <property type="evidence" value="ECO:0007669"/>
    <property type="project" value="UniProtKB-UniRule"/>
</dbReference>
<keyword evidence="5 8" id="KW-0862">Zinc</keyword>
<feature type="signal peptide" evidence="9">
    <location>
        <begin position="1"/>
        <end position="24"/>
    </location>
</feature>
<dbReference type="PANTHER" id="PTHR10127:SF780">
    <property type="entry name" value="METALLOENDOPEPTIDASE"/>
    <property type="match status" value="1"/>
</dbReference>
<comment type="cofactor">
    <cofactor evidence="8 9">
        <name>Zn(2+)</name>
        <dbReference type="ChEBI" id="CHEBI:29105"/>
    </cofactor>
    <text evidence="8 9">Binds 1 zinc ion per subunit.</text>
</comment>
<reference evidence="11 12" key="1">
    <citation type="journal article" date="2022" name="Nat. Ecol. Evol.">
        <title>A masculinizing supergene underlies an exaggerated male reproductive morph in a spider.</title>
        <authorList>
            <person name="Hendrickx F."/>
            <person name="De Corte Z."/>
            <person name="Sonet G."/>
            <person name="Van Belleghem S.M."/>
            <person name="Kostlbacher S."/>
            <person name="Vangestel C."/>
        </authorList>
    </citation>
    <scope>NUCLEOTIDE SEQUENCE [LARGE SCALE GENOMIC DNA]</scope>
    <source>
        <strain evidence="11">W744_W776</strain>
    </source>
</reference>
<gene>
    <name evidence="11" type="ORF">JTE90_013278</name>
</gene>
<feature type="binding site" evidence="8">
    <location>
        <position position="147"/>
    </location>
    <ligand>
        <name>Zn(2+)</name>
        <dbReference type="ChEBI" id="CHEBI:29105"/>
        <note>catalytic</note>
    </ligand>
</feature>
<dbReference type="InterPro" id="IPR024079">
    <property type="entry name" value="MetalloPept_cat_dom_sf"/>
</dbReference>
<dbReference type="CDD" id="cd04280">
    <property type="entry name" value="ZnMc_astacin_like"/>
    <property type="match status" value="1"/>
</dbReference>
<keyword evidence="2 8" id="KW-0645">Protease</keyword>
<feature type="binding site" evidence="8">
    <location>
        <position position="153"/>
    </location>
    <ligand>
        <name>Zn(2+)</name>
        <dbReference type="ChEBI" id="CHEBI:29105"/>
        <note>catalytic</note>
    </ligand>
</feature>
<feature type="active site" evidence="8">
    <location>
        <position position="144"/>
    </location>
</feature>
<feature type="chain" id="PRO_5043090954" description="Metalloendopeptidase" evidence="9">
    <location>
        <begin position="25"/>
        <end position="257"/>
    </location>
</feature>
<evidence type="ECO:0000256" key="1">
    <source>
        <dbReference type="ARBA" id="ARBA00011245"/>
    </source>
</evidence>
<evidence type="ECO:0000256" key="4">
    <source>
        <dbReference type="ARBA" id="ARBA00022801"/>
    </source>
</evidence>
<comment type="caution">
    <text evidence="8">Lacks conserved residue(s) required for the propagation of feature annotation.</text>
</comment>
<comment type="function">
    <text evidence="7">Zinc metalloprotease. Provoques deadhesion of endothelial cells from cell cultures, and also degradation of fibronectin, fibrinogen and gelatin in vitro. Its role in the venom is not fully understood but it might act as a spreading factor that facilitates diffusion of other venom toxins. Alternatively, it might be involved in the proteolytic processing of other venom toxins or it might play a role in extra-oral digestion of prey.</text>
</comment>
<organism evidence="11 12">
    <name type="scientific">Oedothorax gibbosus</name>
    <dbReference type="NCBI Taxonomy" id="931172"/>
    <lineage>
        <taxon>Eukaryota</taxon>
        <taxon>Metazoa</taxon>
        <taxon>Ecdysozoa</taxon>
        <taxon>Arthropoda</taxon>
        <taxon>Chelicerata</taxon>
        <taxon>Arachnida</taxon>
        <taxon>Araneae</taxon>
        <taxon>Araneomorphae</taxon>
        <taxon>Entelegynae</taxon>
        <taxon>Araneoidea</taxon>
        <taxon>Linyphiidae</taxon>
        <taxon>Erigoninae</taxon>
        <taxon>Oedothorax</taxon>
    </lineage>
</organism>
<accession>A0AAV6VD25</accession>
<name>A0AAV6VD25_9ARAC</name>
<evidence type="ECO:0000313" key="12">
    <source>
        <dbReference type="Proteomes" id="UP000827092"/>
    </source>
</evidence>
<comment type="caution">
    <text evidence="11">The sequence shown here is derived from an EMBL/GenBank/DDBJ whole genome shotgun (WGS) entry which is preliminary data.</text>
</comment>
<feature type="domain" description="Peptidase M12A" evidence="10">
    <location>
        <begin position="51"/>
        <end position="253"/>
    </location>
</feature>
<dbReference type="InterPro" id="IPR034035">
    <property type="entry name" value="Astacin-like_dom"/>
</dbReference>
<dbReference type="Proteomes" id="UP000827092">
    <property type="component" value="Unassembled WGS sequence"/>
</dbReference>
<dbReference type="PRINTS" id="PR00480">
    <property type="entry name" value="ASTACIN"/>
</dbReference>
<keyword evidence="4 8" id="KW-0378">Hydrolase</keyword>
<sequence>MKKLAWNSWILFLGIVCKGSISSAKSLPGILMEGDIMFNAHEDPWDRQRGPLMGMGINRWPSAVVPFKINNTAYYSWDLQVLEAAFKEIEKFSCITFVERTNEQDYLFITPYEGCWSFIGRQGSEQVLSLTTPHCINKGTIVHELLHALGLWHEHSRSDRDEYIDILWNNVVDREKQANFAKHFPEASHFLSFPYDYQSVMHYDAFAFSKSPQLPTMTPKKPIVRMEDLGRAKKIGTLTETDKRKINTLYECKRSEI</sequence>
<dbReference type="EMBL" id="JAFNEN010000102">
    <property type="protein sequence ID" value="KAG8194530.1"/>
    <property type="molecule type" value="Genomic_DNA"/>
</dbReference>
<evidence type="ECO:0000256" key="8">
    <source>
        <dbReference type="PROSITE-ProRule" id="PRU01211"/>
    </source>
</evidence>